<organism evidence="9 10">
    <name type="scientific">Aquatica leii</name>
    <dbReference type="NCBI Taxonomy" id="1421715"/>
    <lineage>
        <taxon>Eukaryota</taxon>
        <taxon>Metazoa</taxon>
        <taxon>Ecdysozoa</taxon>
        <taxon>Arthropoda</taxon>
        <taxon>Hexapoda</taxon>
        <taxon>Insecta</taxon>
        <taxon>Pterygota</taxon>
        <taxon>Neoptera</taxon>
        <taxon>Endopterygota</taxon>
        <taxon>Coleoptera</taxon>
        <taxon>Polyphaga</taxon>
        <taxon>Elateriformia</taxon>
        <taxon>Elateroidea</taxon>
        <taxon>Lampyridae</taxon>
        <taxon>Luciolinae</taxon>
        <taxon>Aquatica</taxon>
    </lineage>
</organism>
<dbReference type="SMART" id="SM00028">
    <property type="entry name" value="TPR"/>
    <property type="match status" value="3"/>
</dbReference>
<proteinExistence type="predicted"/>
<dbReference type="GO" id="GO:0048471">
    <property type="term" value="C:perinuclear region of cytoplasm"/>
    <property type="evidence" value="ECO:0007669"/>
    <property type="project" value="UniProtKB-SubCell"/>
</dbReference>
<dbReference type="Gene3D" id="1.25.10.10">
    <property type="entry name" value="Leucine-rich Repeat Variant"/>
    <property type="match status" value="2"/>
</dbReference>
<evidence type="ECO:0000313" key="9">
    <source>
        <dbReference type="EMBL" id="KAK4877862.1"/>
    </source>
</evidence>
<name>A0AAN7SEE3_9COLE</name>
<dbReference type="InterPro" id="IPR011990">
    <property type="entry name" value="TPR-like_helical_dom_sf"/>
</dbReference>
<dbReference type="InterPro" id="IPR011989">
    <property type="entry name" value="ARM-like"/>
</dbReference>
<dbReference type="PANTHER" id="PTHR45994">
    <property type="entry name" value="FI21225P1"/>
    <property type="match status" value="1"/>
</dbReference>
<dbReference type="EMBL" id="JARPUR010000004">
    <property type="protein sequence ID" value="KAK4877862.1"/>
    <property type="molecule type" value="Genomic_DNA"/>
</dbReference>
<keyword evidence="2" id="KW-0217">Developmental protein</keyword>
<comment type="subcellular location">
    <subcellularLocation>
        <location evidence="1">Cytoplasm</location>
        <location evidence="1">Perinuclear region</location>
    </subcellularLocation>
</comment>
<keyword evidence="4" id="KW-0517">Myogenesis</keyword>
<evidence type="ECO:0000256" key="4">
    <source>
        <dbReference type="ARBA" id="ARBA00022541"/>
    </source>
</evidence>
<dbReference type="InterPro" id="IPR016024">
    <property type="entry name" value="ARM-type_fold"/>
</dbReference>
<dbReference type="PROSITE" id="PS50005">
    <property type="entry name" value="TPR"/>
    <property type="match status" value="1"/>
</dbReference>
<dbReference type="InterPro" id="IPR024660">
    <property type="entry name" value="UCS_central_dom"/>
</dbReference>
<feature type="domain" description="UNC-45/Cro1/She4 central" evidence="8">
    <location>
        <begin position="299"/>
        <end position="485"/>
    </location>
</feature>
<reference evidence="10" key="1">
    <citation type="submission" date="2023-01" db="EMBL/GenBank/DDBJ databases">
        <title>Key to firefly adult light organ development and bioluminescence: homeobox transcription factors regulate luciferase expression and transportation to peroxisome.</title>
        <authorList>
            <person name="Fu X."/>
        </authorList>
    </citation>
    <scope>NUCLEOTIDE SEQUENCE [LARGE SCALE GENOMIC DNA]</scope>
</reference>
<dbReference type="GO" id="GO:0051879">
    <property type="term" value="F:Hsp90 protein binding"/>
    <property type="evidence" value="ECO:0007669"/>
    <property type="project" value="TreeGrafter"/>
</dbReference>
<dbReference type="PANTHER" id="PTHR45994:SF1">
    <property type="entry name" value="FI21225P1"/>
    <property type="match status" value="1"/>
</dbReference>
<keyword evidence="10" id="KW-1185">Reference proteome</keyword>
<evidence type="ECO:0000256" key="1">
    <source>
        <dbReference type="ARBA" id="ARBA00004556"/>
    </source>
</evidence>
<keyword evidence="3" id="KW-0963">Cytoplasm</keyword>
<keyword evidence="5" id="KW-0221">Differentiation</keyword>
<evidence type="ECO:0000313" key="10">
    <source>
        <dbReference type="Proteomes" id="UP001353858"/>
    </source>
</evidence>
<dbReference type="Gene3D" id="1.25.40.10">
    <property type="entry name" value="Tetratricopeptide repeat domain"/>
    <property type="match status" value="1"/>
</dbReference>
<dbReference type="GO" id="GO:0030154">
    <property type="term" value="P:cell differentiation"/>
    <property type="evidence" value="ECO:0007669"/>
    <property type="project" value="UniProtKB-KW"/>
</dbReference>
<dbReference type="Pfam" id="PF11701">
    <property type="entry name" value="UNC45-central"/>
    <property type="match status" value="1"/>
</dbReference>
<evidence type="ECO:0000256" key="5">
    <source>
        <dbReference type="ARBA" id="ARBA00022782"/>
    </source>
</evidence>
<sequence>MSEASDFKEKGNEAFKSGDYENAIVLYTKAITLASDDNDLSIYLKNRAAANLKHGKYQQTIDDCTKSLELAPADPKTLYRRLQAYEHLHQYEQAYCDAREVLNLEPTNKLIQPILERLYKIVQQRARENSQITNKIDSMSKFAFDVTLDREKRETAMNNLLVLAREKVGSEVMLKTGILHKIKTLLKVDKNPHVYISGIRIVGEVCKHSVDNTKIVLKELGLPWFLEVIDSNDSNQVGAVEHCMQSILNSFSGMNNKPDTKPDKELCEKHKFQIDTLLSCLVYSINNHTISGLARDAIIELLIRNVHYTALNWAERLVEIGGVERLMECASELDEYKFESSLNITESTHTIAAVCLGRVFENMYYDKARDNYLQKIQGFVSSKLLAPDIESKVRVTAAITVLLRGPLDVGNTIISKEGILEMILVMANSNDVLQQRVAVECIIAAASKHDKAKAIIKQGANILKSLYKSPEPGISIRALVALCKLATCTGFDASIKPFQEGSTLKLAEACRRFLLHPGKDKDLQKWSAEGLSYLTLDAEVKEKLIEDRAALQALIQLGKSGDQSVLYGIITTLVNLCNAYEKQEILPEMVQLAQFAKQHVPQEHELDDADFVSKRVSILGQLNVASALVALSNTESVNAKELIARVFNALCSETEIRGSVVQQGGAKVLITLALNGTDKGKRHAAQALARIGVTINPEVAFPGQRSLEVIRPLLNLLHQDCSALENFEGLLALCNIAQMSEAARQRILKENGLGKIDHYLFEDHVMLRRAATQVITNLAMSPDVVEIYEGENDKMKYLVLLCMEEDLETSLAAAGAVAILTSSSTKCCSKVFDTSSWLESLQILLANPNSNLQYRGLAIIKNMMESSKDVAAKLIETNIMEILMALSKSENEQLPLTKDLAQEALKSAESWGIIKTAASIQSPDPFIQAEAEIDD</sequence>
<dbReference type="AlphaFoldDB" id="A0AAN7SEE3"/>
<gene>
    <name evidence="9" type="ORF">RN001_010368</name>
</gene>
<keyword evidence="6" id="KW-0143">Chaperone</keyword>
<evidence type="ECO:0000256" key="7">
    <source>
        <dbReference type="PROSITE-ProRule" id="PRU00339"/>
    </source>
</evidence>
<evidence type="ECO:0000256" key="6">
    <source>
        <dbReference type="ARBA" id="ARBA00023186"/>
    </source>
</evidence>
<evidence type="ECO:0000256" key="2">
    <source>
        <dbReference type="ARBA" id="ARBA00022473"/>
    </source>
</evidence>
<dbReference type="FunFam" id="1.25.10.10:FF:000043">
    <property type="entry name" value="Unc-45 myosin chaperone B"/>
    <property type="match status" value="1"/>
</dbReference>
<dbReference type="GO" id="GO:0007517">
    <property type="term" value="P:muscle organ development"/>
    <property type="evidence" value="ECO:0007669"/>
    <property type="project" value="UniProtKB-KW"/>
</dbReference>
<dbReference type="SUPFAM" id="SSF48371">
    <property type="entry name" value="ARM repeat"/>
    <property type="match status" value="1"/>
</dbReference>
<feature type="repeat" description="TPR" evidence="7">
    <location>
        <begin position="4"/>
        <end position="37"/>
    </location>
</feature>
<dbReference type="SUPFAM" id="SSF48452">
    <property type="entry name" value="TPR-like"/>
    <property type="match status" value="1"/>
</dbReference>
<evidence type="ECO:0000259" key="8">
    <source>
        <dbReference type="Pfam" id="PF11701"/>
    </source>
</evidence>
<dbReference type="Proteomes" id="UP001353858">
    <property type="component" value="Unassembled WGS sequence"/>
</dbReference>
<comment type="caution">
    <text evidence="9">The sequence shown here is derived from an EMBL/GenBank/DDBJ whole genome shotgun (WGS) entry which is preliminary data.</text>
</comment>
<evidence type="ECO:0000256" key="3">
    <source>
        <dbReference type="ARBA" id="ARBA00022490"/>
    </source>
</evidence>
<keyword evidence="7" id="KW-0802">TPR repeat</keyword>
<protein>
    <recommendedName>
        <fullName evidence="8">UNC-45/Cro1/She4 central domain-containing protein</fullName>
    </recommendedName>
</protein>
<dbReference type="InterPro" id="IPR019734">
    <property type="entry name" value="TPR_rpt"/>
</dbReference>
<accession>A0AAN7SEE3</accession>